<evidence type="ECO:0000256" key="1">
    <source>
        <dbReference type="SAM" id="SignalP"/>
    </source>
</evidence>
<feature type="chain" id="PRO_5044759802" evidence="1">
    <location>
        <begin position="26"/>
        <end position="186"/>
    </location>
</feature>
<evidence type="ECO:0000313" key="3">
    <source>
        <dbReference type="Proteomes" id="UP001516400"/>
    </source>
</evidence>
<dbReference type="PANTHER" id="PTHR21398">
    <property type="entry name" value="AGAP007094-PA"/>
    <property type="match status" value="1"/>
</dbReference>
<organism evidence="2 3">
    <name type="scientific">Cryptolaemus montrouzieri</name>
    <dbReference type="NCBI Taxonomy" id="559131"/>
    <lineage>
        <taxon>Eukaryota</taxon>
        <taxon>Metazoa</taxon>
        <taxon>Ecdysozoa</taxon>
        <taxon>Arthropoda</taxon>
        <taxon>Hexapoda</taxon>
        <taxon>Insecta</taxon>
        <taxon>Pterygota</taxon>
        <taxon>Neoptera</taxon>
        <taxon>Endopterygota</taxon>
        <taxon>Coleoptera</taxon>
        <taxon>Polyphaga</taxon>
        <taxon>Cucujiformia</taxon>
        <taxon>Coccinelloidea</taxon>
        <taxon>Coccinellidae</taxon>
        <taxon>Scymninae</taxon>
        <taxon>Scymnini</taxon>
        <taxon>Cryptolaemus</taxon>
    </lineage>
</organism>
<evidence type="ECO:0000313" key="2">
    <source>
        <dbReference type="EMBL" id="KAL3266187.1"/>
    </source>
</evidence>
<dbReference type="PANTHER" id="PTHR21398:SF21">
    <property type="entry name" value="AGAP004005-PA"/>
    <property type="match status" value="1"/>
</dbReference>
<feature type="signal peptide" evidence="1">
    <location>
        <begin position="1"/>
        <end position="25"/>
    </location>
</feature>
<accession>A0ABD2MJ00</accession>
<keyword evidence="3" id="KW-1185">Reference proteome</keyword>
<gene>
    <name evidence="2" type="ORF">HHI36_010370</name>
</gene>
<proteinExistence type="predicted"/>
<dbReference type="InterPro" id="IPR006631">
    <property type="entry name" value="DM4_12"/>
</dbReference>
<comment type="caution">
    <text evidence="2">The sequence shown here is derived from an EMBL/GenBank/DDBJ whole genome shotgun (WGS) entry which is preliminary data.</text>
</comment>
<dbReference type="AlphaFoldDB" id="A0ABD2MJ00"/>
<keyword evidence="1" id="KW-0732">Signal</keyword>
<sequence>MYMSKLCTTLMLYLNILSNWPYVDASRSRQKRLVWPPGGDKIQVIAGAGIPVSGLSGQTVIVGIVYKANYALPSNVTQLQSQVIRQRRKIDDHNYIRKLLTKQNEYTKSCVLRALCEAAIMPFDDNGGLIDEILHAISKSAEKTLKDYDSPKYQKIINQGIENYHDCSYWFPECRMSFLDIISRRT</sequence>
<reference evidence="2 3" key="1">
    <citation type="journal article" date="2021" name="BMC Biol.">
        <title>Horizontally acquired antibacterial genes associated with adaptive radiation of ladybird beetles.</title>
        <authorList>
            <person name="Li H.S."/>
            <person name="Tang X.F."/>
            <person name="Huang Y.H."/>
            <person name="Xu Z.Y."/>
            <person name="Chen M.L."/>
            <person name="Du X.Y."/>
            <person name="Qiu B.Y."/>
            <person name="Chen P.T."/>
            <person name="Zhang W."/>
            <person name="Slipinski A."/>
            <person name="Escalona H.E."/>
            <person name="Waterhouse R.M."/>
            <person name="Zwick A."/>
            <person name="Pang H."/>
        </authorList>
    </citation>
    <scope>NUCLEOTIDE SEQUENCE [LARGE SCALE GENOMIC DNA]</scope>
    <source>
        <strain evidence="2">SYSU2018</strain>
    </source>
</reference>
<dbReference type="EMBL" id="JABFTP020000001">
    <property type="protein sequence ID" value="KAL3266187.1"/>
    <property type="molecule type" value="Genomic_DNA"/>
</dbReference>
<name>A0ABD2MJ00_9CUCU</name>
<protein>
    <submittedName>
        <fullName evidence="2">Uncharacterized protein</fullName>
    </submittedName>
</protein>
<dbReference type="Proteomes" id="UP001516400">
    <property type="component" value="Unassembled WGS sequence"/>
</dbReference>
<dbReference type="SMART" id="SM00718">
    <property type="entry name" value="DM4_12"/>
    <property type="match status" value="1"/>
</dbReference>
<dbReference type="Pfam" id="PF07841">
    <property type="entry name" value="DM4_12"/>
    <property type="match status" value="1"/>
</dbReference>